<dbReference type="InterPro" id="IPR008861">
    <property type="entry name" value="GpX-like"/>
</dbReference>
<dbReference type="RefSeq" id="WP_006802507.1">
    <property type="nucleotide sequence ID" value="NZ_CABKOI010000020.1"/>
</dbReference>
<dbReference type="GeneID" id="97290056"/>
<dbReference type="Proteomes" id="UP000233350">
    <property type="component" value="Unassembled WGS sequence"/>
</dbReference>
<evidence type="ECO:0000313" key="2">
    <source>
        <dbReference type="Proteomes" id="UP000233350"/>
    </source>
</evidence>
<reference evidence="1 2" key="1">
    <citation type="submission" date="2016-07" db="EMBL/GenBank/DDBJ databases">
        <title>Detection of Helicobacter winghamensis from caecal content of red fox (Vulpes vulpes).</title>
        <authorList>
            <person name="Zanoni R.G."/>
            <person name="Florio D."/>
            <person name="Caffara M."/>
            <person name="Renzi M."/>
            <person name="Parisi A."/>
            <person name="Pasquali F."/>
            <person name="Manfreda G."/>
        </authorList>
    </citation>
    <scope>NUCLEOTIDE SEQUENCE [LARGE SCALE GENOMIC DNA]</scope>
    <source>
        <strain evidence="1 2">295_13</strain>
    </source>
</reference>
<gene>
    <name evidence="1" type="ORF">BCM31_06390</name>
</gene>
<keyword evidence="2" id="KW-1185">Reference proteome</keyword>
<evidence type="ECO:0000313" key="1">
    <source>
        <dbReference type="EMBL" id="PKT81751.1"/>
    </source>
</evidence>
<dbReference type="STRING" id="556267.HWAG_00811"/>
<proteinExistence type="predicted"/>
<dbReference type="OrthoDB" id="5328433at2"/>
<comment type="caution">
    <text evidence="1">The sequence shown here is derived from an EMBL/GenBank/DDBJ whole genome shotgun (WGS) entry which is preliminary data.</text>
</comment>
<sequence length="63" mass="7378">MNKVYIAKEGERLDKVVYNHYGNLEYFNAVLEVNPKLTPLLKNGDKVIFPKIEIKENKEVALW</sequence>
<dbReference type="Pfam" id="PF05489">
    <property type="entry name" value="Phage_tail_X"/>
    <property type="match status" value="1"/>
</dbReference>
<accession>A0A2N3PK14</accession>
<organism evidence="1 2">
    <name type="scientific">Helicobacter winghamensis</name>
    <dbReference type="NCBI Taxonomy" id="157268"/>
    <lineage>
        <taxon>Bacteria</taxon>
        <taxon>Pseudomonadati</taxon>
        <taxon>Campylobacterota</taxon>
        <taxon>Epsilonproteobacteria</taxon>
        <taxon>Campylobacterales</taxon>
        <taxon>Helicobacteraceae</taxon>
        <taxon>Helicobacter</taxon>
    </lineage>
</organism>
<protein>
    <submittedName>
        <fullName evidence="1">Phage tail protein</fullName>
    </submittedName>
</protein>
<name>A0A2N3PK14_9HELI</name>
<dbReference type="AlphaFoldDB" id="A0A2N3PK14"/>
<dbReference type="EMBL" id="MBPK01000013">
    <property type="protein sequence ID" value="PKT81751.1"/>
    <property type="molecule type" value="Genomic_DNA"/>
</dbReference>